<dbReference type="InterPro" id="IPR002545">
    <property type="entry name" value="CheW-lke_dom"/>
</dbReference>
<accession>A0A0C1U358</accession>
<dbReference type="STRING" id="29341.RSJ17_12985"/>
<dbReference type="PANTHER" id="PTHR22617">
    <property type="entry name" value="CHEMOTAXIS SENSOR HISTIDINE KINASE-RELATED"/>
    <property type="match status" value="1"/>
</dbReference>
<dbReference type="SUPFAM" id="SSF50341">
    <property type="entry name" value="CheW-like"/>
    <property type="match status" value="1"/>
</dbReference>
<dbReference type="PROSITE" id="PS50851">
    <property type="entry name" value="CHEW"/>
    <property type="match status" value="1"/>
</dbReference>
<reference evidence="2 3" key="1">
    <citation type="journal article" date="2015" name="Infect. Genet. Evol.">
        <title>Genomic sequences of six botulinum neurotoxin-producing strains representing three clostridial species illustrate the mobility and diversity of botulinum neurotoxin genes.</title>
        <authorList>
            <person name="Smith T.J."/>
            <person name="Hill K.K."/>
            <person name="Xie G."/>
            <person name="Foley B.T."/>
            <person name="Williamson C.H."/>
            <person name="Foster J.T."/>
            <person name="Johnson S.L."/>
            <person name="Chertkov O."/>
            <person name="Teshima H."/>
            <person name="Gibbons H.S."/>
            <person name="Johnsky L.A."/>
            <person name="Karavis M.A."/>
            <person name="Smith L.A."/>
        </authorList>
    </citation>
    <scope>NUCLEOTIDE SEQUENCE [LARGE SCALE GENOMIC DNA]</scope>
    <source>
        <strain evidence="2 3">CDC 2741</strain>
    </source>
</reference>
<dbReference type="SMART" id="SM00260">
    <property type="entry name" value="CheW"/>
    <property type="match status" value="1"/>
</dbReference>
<keyword evidence="3" id="KW-1185">Reference proteome</keyword>
<dbReference type="GO" id="GO:0005829">
    <property type="term" value="C:cytosol"/>
    <property type="evidence" value="ECO:0007669"/>
    <property type="project" value="TreeGrafter"/>
</dbReference>
<dbReference type="PANTHER" id="PTHR22617:SF23">
    <property type="entry name" value="CHEMOTAXIS PROTEIN CHEW"/>
    <property type="match status" value="1"/>
</dbReference>
<dbReference type="InterPro" id="IPR039315">
    <property type="entry name" value="CheW"/>
</dbReference>
<name>A0A0C1U358_9CLOT</name>
<sequence length="148" mass="16991">MSREIKMLIFSIGDQFYSGDIMEVERILTYEEPTKLPDSPEFLKGVINYEGNILPVISLSDRFHKISSDSEEHLKIIVTRQDDKKIGIIVDSVSEVKPIMEEQIEDAPDIASQISKRYIKGLIKEDERIIVFLTLGSILSEEEKQLVY</sequence>
<evidence type="ECO:0000313" key="2">
    <source>
        <dbReference type="EMBL" id="KIE47279.1"/>
    </source>
</evidence>
<dbReference type="Pfam" id="PF01584">
    <property type="entry name" value="CheW"/>
    <property type="match status" value="1"/>
</dbReference>
<protein>
    <submittedName>
        <fullName evidence="2">CheW-like domain protein</fullName>
    </submittedName>
</protein>
<dbReference type="Proteomes" id="UP000031366">
    <property type="component" value="Unassembled WGS sequence"/>
</dbReference>
<gene>
    <name evidence="2" type="ORF">U732_1448</name>
</gene>
<proteinExistence type="predicted"/>
<dbReference type="Gene3D" id="2.30.30.40">
    <property type="entry name" value="SH3 Domains"/>
    <property type="match status" value="1"/>
</dbReference>
<dbReference type="GO" id="GO:0006935">
    <property type="term" value="P:chemotaxis"/>
    <property type="evidence" value="ECO:0007669"/>
    <property type="project" value="InterPro"/>
</dbReference>
<dbReference type="EMBL" id="AYSO01000015">
    <property type="protein sequence ID" value="KIE47279.1"/>
    <property type="molecule type" value="Genomic_DNA"/>
</dbReference>
<dbReference type="GO" id="GO:0007165">
    <property type="term" value="P:signal transduction"/>
    <property type="evidence" value="ECO:0007669"/>
    <property type="project" value="InterPro"/>
</dbReference>
<dbReference type="AlphaFoldDB" id="A0A0C1U358"/>
<evidence type="ECO:0000313" key="3">
    <source>
        <dbReference type="Proteomes" id="UP000031366"/>
    </source>
</evidence>
<dbReference type="InterPro" id="IPR036061">
    <property type="entry name" value="CheW-like_dom_sf"/>
</dbReference>
<evidence type="ECO:0000259" key="1">
    <source>
        <dbReference type="PROSITE" id="PS50851"/>
    </source>
</evidence>
<comment type="caution">
    <text evidence="2">The sequence shown here is derived from an EMBL/GenBank/DDBJ whole genome shotgun (WGS) entry which is preliminary data.</text>
</comment>
<organism evidence="2 3">
    <name type="scientific">Clostridium argentinense CDC 2741</name>
    <dbReference type="NCBI Taxonomy" id="1418104"/>
    <lineage>
        <taxon>Bacteria</taxon>
        <taxon>Bacillati</taxon>
        <taxon>Bacillota</taxon>
        <taxon>Clostridia</taxon>
        <taxon>Eubacteriales</taxon>
        <taxon>Clostridiaceae</taxon>
        <taxon>Clostridium</taxon>
    </lineage>
</organism>
<dbReference type="Gene3D" id="2.40.50.180">
    <property type="entry name" value="CheA-289, Domain 4"/>
    <property type="match status" value="1"/>
</dbReference>
<feature type="domain" description="CheW-like" evidence="1">
    <location>
        <begin position="4"/>
        <end position="144"/>
    </location>
</feature>